<dbReference type="Proteomes" id="UP000186406">
    <property type="component" value="Unassembled WGS sequence"/>
</dbReference>
<evidence type="ECO:0000256" key="3">
    <source>
        <dbReference type="ARBA" id="ARBA00022448"/>
    </source>
</evidence>
<dbReference type="EMBL" id="FRXO01000005">
    <property type="protein sequence ID" value="SHO66060.1"/>
    <property type="molecule type" value="Genomic_DNA"/>
</dbReference>
<dbReference type="STRING" id="1123029.SAMN02745172_02711"/>
<gene>
    <name evidence="12" type="ORF">SAMN02745172_02711</name>
</gene>
<proteinExistence type="predicted"/>
<dbReference type="RefSeq" id="WP_428977650.1">
    <property type="nucleotide sequence ID" value="NZ_FRXO01000005.1"/>
</dbReference>
<feature type="transmembrane region" description="Helical" evidence="11">
    <location>
        <begin position="304"/>
        <end position="322"/>
    </location>
</feature>
<accession>A0A1M7ZME1</accession>
<evidence type="ECO:0000256" key="6">
    <source>
        <dbReference type="ARBA" id="ARBA00022692"/>
    </source>
</evidence>
<reference evidence="12 13" key="1">
    <citation type="submission" date="2016-12" db="EMBL/GenBank/DDBJ databases">
        <authorList>
            <person name="Song W.-J."/>
            <person name="Kurnit D.M."/>
        </authorList>
    </citation>
    <scope>NUCLEOTIDE SEQUENCE [LARGE SCALE GENOMIC DNA]</scope>
    <source>
        <strain evidence="12 13">DSM 19599</strain>
    </source>
</reference>
<keyword evidence="5" id="KW-0997">Cell inner membrane</keyword>
<dbReference type="CDD" id="cd06579">
    <property type="entry name" value="TM_PBP1_transp_AraH_like"/>
    <property type="match status" value="1"/>
</dbReference>
<evidence type="ECO:0000256" key="11">
    <source>
        <dbReference type="SAM" id="Phobius"/>
    </source>
</evidence>
<dbReference type="PANTHER" id="PTHR32196:SF29">
    <property type="entry name" value="AUTOINDUCER 2 IMPORT SYSTEM PERMEASE PROTEIN LSRC"/>
    <property type="match status" value="1"/>
</dbReference>
<evidence type="ECO:0000256" key="5">
    <source>
        <dbReference type="ARBA" id="ARBA00022519"/>
    </source>
</evidence>
<protein>
    <recommendedName>
        <fullName evidence="10">Autoinducer 2 import system permease protein LsrC</fullName>
    </recommendedName>
</protein>
<evidence type="ECO:0000256" key="1">
    <source>
        <dbReference type="ARBA" id="ARBA00004651"/>
    </source>
</evidence>
<organism evidence="12 13">
    <name type="scientific">Pseudoxanthobacter soli DSM 19599</name>
    <dbReference type="NCBI Taxonomy" id="1123029"/>
    <lineage>
        <taxon>Bacteria</taxon>
        <taxon>Pseudomonadati</taxon>
        <taxon>Pseudomonadota</taxon>
        <taxon>Alphaproteobacteria</taxon>
        <taxon>Hyphomicrobiales</taxon>
        <taxon>Segnochrobactraceae</taxon>
        <taxon>Pseudoxanthobacter</taxon>
    </lineage>
</organism>
<evidence type="ECO:0000256" key="9">
    <source>
        <dbReference type="ARBA" id="ARBA00025439"/>
    </source>
</evidence>
<evidence type="ECO:0000256" key="4">
    <source>
        <dbReference type="ARBA" id="ARBA00022475"/>
    </source>
</evidence>
<feature type="transmembrane region" description="Helical" evidence="11">
    <location>
        <begin position="64"/>
        <end position="94"/>
    </location>
</feature>
<keyword evidence="8 11" id="KW-0472">Membrane</keyword>
<feature type="transmembrane region" description="Helical" evidence="11">
    <location>
        <begin position="132"/>
        <end position="156"/>
    </location>
</feature>
<dbReference type="GO" id="GO:0005886">
    <property type="term" value="C:plasma membrane"/>
    <property type="evidence" value="ECO:0007669"/>
    <property type="project" value="UniProtKB-SubCell"/>
</dbReference>
<keyword evidence="3" id="KW-0813">Transport</keyword>
<evidence type="ECO:0000256" key="10">
    <source>
        <dbReference type="ARBA" id="ARBA00039382"/>
    </source>
</evidence>
<comment type="function">
    <text evidence="9">Part of the ABC transporter complex LsrABCD involved in autoinducer 2 (AI-2) import. Probably responsible for the translocation of the substrate across the membrane.</text>
</comment>
<keyword evidence="7 11" id="KW-1133">Transmembrane helix</keyword>
<evidence type="ECO:0000313" key="12">
    <source>
        <dbReference type="EMBL" id="SHO66060.1"/>
    </source>
</evidence>
<sequence>MKTAKHMAATRPGAVRGWLASRDAALAALVVAVTVGVAVKFPAFVAPSNLVDVFDDTSILFLLALGQMLVILTGAIDLSVAANLALTGVVVALLNSAMPELGVVPVILLSVALGTALGLVNALLVWKLGLPSIVVTLGTLAVYRGVIFLITGGAWINSNQMSDAFLDFIRAPLLGLPVLSWVAILGIAAMALFLRFTATGRNIYVAGGNRSAAVYAGIDPGRMQAIAFVVSGAVAGLCGYFWVSRYAVAYVDVAQGFELQVIAACVIGGVSIAGGVGTVTGVVLGALFLGIVKNALPLIGISPFWQMAIAGLVITVAVVLNARGGRSAGRRILEEKPA</sequence>
<feature type="transmembrane region" description="Helical" evidence="11">
    <location>
        <begin position="168"/>
        <end position="194"/>
    </location>
</feature>
<dbReference type="InterPro" id="IPR001851">
    <property type="entry name" value="ABC_transp_permease"/>
</dbReference>
<keyword evidence="6 11" id="KW-0812">Transmembrane</keyword>
<dbReference type="PANTHER" id="PTHR32196">
    <property type="entry name" value="ABC TRANSPORTER PERMEASE PROTEIN YPHD-RELATED-RELATED"/>
    <property type="match status" value="1"/>
</dbReference>
<feature type="transmembrane region" description="Helical" evidence="11">
    <location>
        <begin position="264"/>
        <end position="292"/>
    </location>
</feature>
<feature type="transmembrane region" description="Helical" evidence="11">
    <location>
        <begin position="225"/>
        <end position="243"/>
    </location>
</feature>
<comment type="subunit">
    <text evidence="2">The complex is composed of two ATP-binding proteins (LsrA), two transmembrane proteins (LsrC and LsrD) and a solute-binding protein (LsrB).</text>
</comment>
<evidence type="ECO:0000256" key="8">
    <source>
        <dbReference type="ARBA" id="ARBA00023136"/>
    </source>
</evidence>
<keyword evidence="13" id="KW-1185">Reference proteome</keyword>
<evidence type="ECO:0000256" key="7">
    <source>
        <dbReference type="ARBA" id="ARBA00022989"/>
    </source>
</evidence>
<feature type="transmembrane region" description="Helical" evidence="11">
    <location>
        <begin position="106"/>
        <end position="126"/>
    </location>
</feature>
<comment type="subcellular location">
    <subcellularLocation>
        <location evidence="1">Cell membrane</location>
        <topology evidence="1">Multi-pass membrane protein</topology>
    </subcellularLocation>
</comment>
<dbReference type="Pfam" id="PF02653">
    <property type="entry name" value="BPD_transp_2"/>
    <property type="match status" value="1"/>
</dbReference>
<keyword evidence="4" id="KW-1003">Cell membrane</keyword>
<name>A0A1M7ZME1_9HYPH</name>
<dbReference type="GO" id="GO:0022857">
    <property type="term" value="F:transmembrane transporter activity"/>
    <property type="evidence" value="ECO:0007669"/>
    <property type="project" value="InterPro"/>
</dbReference>
<evidence type="ECO:0000256" key="2">
    <source>
        <dbReference type="ARBA" id="ARBA00011262"/>
    </source>
</evidence>
<dbReference type="AlphaFoldDB" id="A0A1M7ZME1"/>
<evidence type="ECO:0000313" key="13">
    <source>
        <dbReference type="Proteomes" id="UP000186406"/>
    </source>
</evidence>